<organism evidence="1">
    <name type="scientific">marine sediment metagenome</name>
    <dbReference type="NCBI Taxonomy" id="412755"/>
    <lineage>
        <taxon>unclassified sequences</taxon>
        <taxon>metagenomes</taxon>
        <taxon>ecological metagenomes</taxon>
    </lineage>
</organism>
<accession>A0A0F8YQK7</accession>
<name>A0A0F8YQK7_9ZZZZ</name>
<sequence length="71" mass="7789">ISMSEHHYSGNRLTPNPVVMAAAAAFAVPEMVDAEHRKKPVYEIARRLGVPSGVLDRRKYGLVSAFHEVSA</sequence>
<feature type="non-terminal residue" evidence="1">
    <location>
        <position position="1"/>
    </location>
</feature>
<proteinExistence type="predicted"/>
<gene>
    <name evidence="1" type="ORF">LCGC14_2867610</name>
</gene>
<dbReference type="EMBL" id="LAZR01055583">
    <property type="protein sequence ID" value="KKK76045.1"/>
    <property type="molecule type" value="Genomic_DNA"/>
</dbReference>
<protein>
    <submittedName>
        <fullName evidence="1">Uncharacterized protein</fullName>
    </submittedName>
</protein>
<dbReference type="AlphaFoldDB" id="A0A0F8YQK7"/>
<evidence type="ECO:0000313" key="1">
    <source>
        <dbReference type="EMBL" id="KKK76045.1"/>
    </source>
</evidence>
<reference evidence="1" key="1">
    <citation type="journal article" date="2015" name="Nature">
        <title>Complex archaea that bridge the gap between prokaryotes and eukaryotes.</title>
        <authorList>
            <person name="Spang A."/>
            <person name="Saw J.H."/>
            <person name="Jorgensen S.L."/>
            <person name="Zaremba-Niedzwiedzka K."/>
            <person name="Martijn J."/>
            <person name="Lind A.E."/>
            <person name="van Eijk R."/>
            <person name="Schleper C."/>
            <person name="Guy L."/>
            <person name="Ettema T.J."/>
        </authorList>
    </citation>
    <scope>NUCLEOTIDE SEQUENCE</scope>
</reference>
<comment type="caution">
    <text evidence="1">The sequence shown here is derived from an EMBL/GenBank/DDBJ whole genome shotgun (WGS) entry which is preliminary data.</text>
</comment>